<dbReference type="Gramene" id="TuG1812G0300004813.01.T01">
    <property type="protein sequence ID" value="TuG1812G0300004813.01.T01.cds256316"/>
    <property type="gene ID" value="TuG1812G0300004813.01"/>
</dbReference>
<reference evidence="2" key="2">
    <citation type="submission" date="2018-03" db="EMBL/GenBank/DDBJ databases">
        <title>The Triticum urartu genome reveals the dynamic nature of wheat genome evolution.</title>
        <authorList>
            <person name="Ling H."/>
            <person name="Ma B."/>
            <person name="Shi X."/>
            <person name="Liu H."/>
            <person name="Dong L."/>
            <person name="Sun H."/>
            <person name="Cao Y."/>
            <person name="Gao Q."/>
            <person name="Zheng S."/>
            <person name="Li Y."/>
            <person name="Yu Y."/>
            <person name="Du H."/>
            <person name="Qi M."/>
            <person name="Li Y."/>
            <person name="Yu H."/>
            <person name="Cui Y."/>
            <person name="Wang N."/>
            <person name="Chen C."/>
            <person name="Wu H."/>
            <person name="Zhao Y."/>
            <person name="Zhang J."/>
            <person name="Li Y."/>
            <person name="Zhou W."/>
            <person name="Zhang B."/>
            <person name="Hu W."/>
            <person name="Eijk M."/>
            <person name="Tang J."/>
            <person name="Witsenboer H."/>
            <person name="Zhao S."/>
            <person name="Li Z."/>
            <person name="Zhang A."/>
            <person name="Wang D."/>
            <person name="Liang C."/>
        </authorList>
    </citation>
    <scope>NUCLEOTIDE SEQUENCE [LARGE SCALE GENOMIC DNA]</scope>
    <source>
        <strain evidence="2">cv. G1812</strain>
    </source>
</reference>
<evidence type="ECO:0000313" key="3">
    <source>
        <dbReference type="Proteomes" id="UP000015106"/>
    </source>
</evidence>
<sequence length="125" mass="13412">PHADPPAPFAAPPIHSSSTAGQLGLRPASSSIPLFHPLPPPSSHLLSRRRTMPLGPLSPPSSSGGGARRSGLGLCHRWRGSFPPSSSRIVLQPQHTDSNTASCISQFLSFLIRVSYFEICRSHMR</sequence>
<feature type="region of interest" description="Disordered" evidence="1">
    <location>
        <begin position="1"/>
        <end position="71"/>
    </location>
</feature>
<protein>
    <submittedName>
        <fullName evidence="2">Uncharacterized protein</fullName>
    </submittedName>
</protein>
<proteinExistence type="predicted"/>
<keyword evidence="3" id="KW-1185">Reference proteome</keyword>
<accession>A0A8R7U1F5</accession>
<dbReference type="EnsemblPlants" id="TuG1812G0300004813.01.T01">
    <property type="protein sequence ID" value="TuG1812G0300004813.01.T01.cds256316"/>
    <property type="gene ID" value="TuG1812G0300004813.01"/>
</dbReference>
<dbReference type="Gramene" id="TuG1812G0300004810.01.T01">
    <property type="protein sequence ID" value="TuG1812G0300004810.01.T01.cds337726"/>
    <property type="gene ID" value="TuG1812G0300004810.01"/>
</dbReference>
<dbReference type="EnsemblPlants" id="TuG1812G0300004810.01.T01">
    <property type="protein sequence ID" value="TuG1812G0300004810.01.T01.cds337726"/>
    <property type="gene ID" value="TuG1812G0300004810.01"/>
</dbReference>
<organism evidence="2 3">
    <name type="scientific">Triticum urartu</name>
    <name type="common">Red wild einkorn</name>
    <name type="synonym">Crithodium urartu</name>
    <dbReference type="NCBI Taxonomy" id="4572"/>
    <lineage>
        <taxon>Eukaryota</taxon>
        <taxon>Viridiplantae</taxon>
        <taxon>Streptophyta</taxon>
        <taxon>Embryophyta</taxon>
        <taxon>Tracheophyta</taxon>
        <taxon>Spermatophyta</taxon>
        <taxon>Magnoliopsida</taxon>
        <taxon>Liliopsida</taxon>
        <taxon>Poales</taxon>
        <taxon>Poaceae</taxon>
        <taxon>BOP clade</taxon>
        <taxon>Pooideae</taxon>
        <taxon>Triticodae</taxon>
        <taxon>Triticeae</taxon>
        <taxon>Triticinae</taxon>
        <taxon>Triticum</taxon>
    </lineage>
</organism>
<evidence type="ECO:0000256" key="1">
    <source>
        <dbReference type="SAM" id="MobiDB-lite"/>
    </source>
</evidence>
<feature type="compositionally biased region" description="Pro residues" evidence="1">
    <location>
        <begin position="1"/>
        <end position="11"/>
    </location>
</feature>
<reference evidence="3" key="1">
    <citation type="journal article" date="2013" name="Nature">
        <title>Draft genome of the wheat A-genome progenitor Triticum urartu.</title>
        <authorList>
            <person name="Ling H.Q."/>
            <person name="Zhao S."/>
            <person name="Liu D."/>
            <person name="Wang J."/>
            <person name="Sun H."/>
            <person name="Zhang C."/>
            <person name="Fan H."/>
            <person name="Li D."/>
            <person name="Dong L."/>
            <person name="Tao Y."/>
            <person name="Gao C."/>
            <person name="Wu H."/>
            <person name="Li Y."/>
            <person name="Cui Y."/>
            <person name="Guo X."/>
            <person name="Zheng S."/>
            <person name="Wang B."/>
            <person name="Yu K."/>
            <person name="Liang Q."/>
            <person name="Yang W."/>
            <person name="Lou X."/>
            <person name="Chen J."/>
            <person name="Feng M."/>
            <person name="Jian J."/>
            <person name="Zhang X."/>
            <person name="Luo G."/>
            <person name="Jiang Y."/>
            <person name="Liu J."/>
            <person name="Wang Z."/>
            <person name="Sha Y."/>
            <person name="Zhang B."/>
            <person name="Wu H."/>
            <person name="Tang D."/>
            <person name="Shen Q."/>
            <person name="Xue P."/>
            <person name="Zou S."/>
            <person name="Wang X."/>
            <person name="Liu X."/>
            <person name="Wang F."/>
            <person name="Yang Y."/>
            <person name="An X."/>
            <person name="Dong Z."/>
            <person name="Zhang K."/>
            <person name="Zhang X."/>
            <person name="Luo M.C."/>
            <person name="Dvorak J."/>
            <person name="Tong Y."/>
            <person name="Wang J."/>
            <person name="Yang H."/>
            <person name="Li Z."/>
            <person name="Wang D."/>
            <person name="Zhang A."/>
            <person name="Wang J."/>
        </authorList>
    </citation>
    <scope>NUCLEOTIDE SEQUENCE</scope>
    <source>
        <strain evidence="3">cv. G1812</strain>
    </source>
</reference>
<dbReference type="AlphaFoldDB" id="A0A8R7U1F5"/>
<evidence type="ECO:0000313" key="2">
    <source>
        <dbReference type="EnsemblPlants" id="TuG1812G0300004813.01.T01.cds256316"/>
    </source>
</evidence>
<reference evidence="2" key="3">
    <citation type="submission" date="2022-06" db="UniProtKB">
        <authorList>
            <consortium name="EnsemblPlants"/>
        </authorList>
    </citation>
    <scope>IDENTIFICATION</scope>
</reference>
<name>A0A8R7U1F5_TRIUA</name>
<dbReference type="Proteomes" id="UP000015106">
    <property type="component" value="Chromosome 3"/>
</dbReference>